<dbReference type="InterPro" id="IPR023875">
    <property type="entry name" value="DNA_repair_put"/>
</dbReference>
<dbReference type="EMBL" id="AP014548">
    <property type="protein sequence ID" value="BAO55062.1"/>
    <property type="molecule type" value="Genomic_DNA"/>
</dbReference>
<feature type="domain" description="DUF4130" evidence="1">
    <location>
        <begin position="86"/>
        <end position="258"/>
    </location>
</feature>
<proteinExistence type="predicted"/>
<dbReference type="OrthoDB" id="5290748at2"/>
<name>W8VWU9_9FLAO</name>
<keyword evidence="3" id="KW-1185">Reference proteome</keyword>
<organism evidence="2 3">
    <name type="scientific">Nonlabens marinus S1-08</name>
    <dbReference type="NCBI Taxonomy" id="1454201"/>
    <lineage>
        <taxon>Bacteria</taxon>
        <taxon>Pseudomonadati</taxon>
        <taxon>Bacteroidota</taxon>
        <taxon>Flavobacteriia</taxon>
        <taxon>Flavobacteriales</taxon>
        <taxon>Flavobacteriaceae</taxon>
        <taxon>Nonlabens</taxon>
    </lineage>
</organism>
<dbReference type="KEGG" id="nmf:NMS_1053"/>
<accession>W8VWU9</accession>
<dbReference type="HOGENOM" id="CLU_068835_1_0_10"/>
<reference evidence="2 3" key="1">
    <citation type="journal article" date="2014" name="Proc. Natl. Acad. Sci. U.S.A.">
        <title>Functional characterization of flavobacteria rhodopsins reveals a unique class of light-driven chloride pump in bacteria.</title>
        <authorList>
            <person name="Yoshizawa S."/>
            <person name="Kumagai Y."/>
            <person name="Kim H."/>
            <person name="Ogura Y."/>
            <person name="Hayashi T."/>
            <person name="Iwasaki W."/>
            <person name="DeLong E.F."/>
            <person name="Kogure K."/>
        </authorList>
    </citation>
    <scope>NUCLEOTIDE SEQUENCE [LARGE SCALE GENOMIC DNA]</scope>
    <source>
        <strain evidence="2 3">S1-08</strain>
    </source>
</reference>
<dbReference type="NCBIfam" id="TIGR03915">
    <property type="entry name" value="SAM_7_link_chp"/>
    <property type="match status" value="1"/>
</dbReference>
<dbReference type="Proteomes" id="UP000031760">
    <property type="component" value="Chromosome"/>
</dbReference>
<dbReference type="Pfam" id="PF13566">
    <property type="entry name" value="DUF4130"/>
    <property type="match status" value="1"/>
</dbReference>
<evidence type="ECO:0000259" key="1">
    <source>
        <dbReference type="Pfam" id="PF13566"/>
    </source>
</evidence>
<evidence type="ECO:0000313" key="2">
    <source>
        <dbReference type="EMBL" id="BAO55062.1"/>
    </source>
</evidence>
<evidence type="ECO:0000313" key="3">
    <source>
        <dbReference type="Proteomes" id="UP000031760"/>
    </source>
</evidence>
<sequence>MERVLQYDGSFDGLLTTIFTIYQHKIKSPIIQAPAQQQSSIFGTAHEVITEPEKAHRVLKRMNELSTPQDMREFYKAFLSEVIGIENTLFQYCQQTFEAGKAPSGDYGNSIILKISQAAKMVGREKHRMEAFIRFHLIEDDLYYANCEPDFNVLPLIASHFKNRYADQKWVIYDLKRDFGISYDLHEVVEVTINFKDPRSQRGIVNTGGLKESRFRESENNYRDLWNQYFKSTNIESRKNMKLHLQHVPRRYWKYLSEKVA</sequence>
<dbReference type="STRING" id="1454201.NMS_1053"/>
<gene>
    <name evidence="2" type="ORF">NMS_1053</name>
</gene>
<protein>
    <submittedName>
        <fullName evidence="2">Domain often clustered or fused with uracil-DNA glycosylase</fullName>
    </submittedName>
</protein>
<dbReference type="RefSeq" id="WP_041495735.1">
    <property type="nucleotide sequence ID" value="NZ_AP014548.1"/>
</dbReference>
<dbReference type="AlphaFoldDB" id="W8VWU9"/>
<dbReference type="InterPro" id="IPR025404">
    <property type="entry name" value="DUF4130"/>
</dbReference>